<feature type="region of interest" description="Disordered" evidence="1">
    <location>
        <begin position="1"/>
        <end position="41"/>
    </location>
</feature>
<comment type="caution">
    <text evidence="2">The sequence shown here is derived from an EMBL/GenBank/DDBJ whole genome shotgun (WGS) entry which is preliminary data.</text>
</comment>
<sequence>MPPPTPPADGTAQPAHAATPTDTPTTAPAPRSTRAPSTNSPSSVVRLMYAYVTAETLIKPLMFLTAISILIPSHTVAENQQILVDGELGCVDHWTGLLDLATISMWSNGPAERRRELEEARRELEQATRERDRLLAQQAEERERDNAGE</sequence>
<evidence type="ECO:0000313" key="3">
    <source>
        <dbReference type="Proteomes" id="UP000038010"/>
    </source>
</evidence>
<proteinExistence type="predicted"/>
<dbReference type="Proteomes" id="UP000038010">
    <property type="component" value="Unassembled WGS sequence"/>
</dbReference>
<evidence type="ECO:0000256" key="1">
    <source>
        <dbReference type="SAM" id="MobiDB-lite"/>
    </source>
</evidence>
<dbReference type="VEuPathDB" id="FungiDB:AB675_8517"/>
<dbReference type="EMBL" id="LFJN01000003">
    <property type="protein sequence ID" value="KPI44788.1"/>
    <property type="molecule type" value="Genomic_DNA"/>
</dbReference>
<name>A0A0N0NR82_9EURO</name>
<feature type="region of interest" description="Disordered" evidence="1">
    <location>
        <begin position="117"/>
        <end position="149"/>
    </location>
</feature>
<keyword evidence="3" id="KW-1185">Reference proteome</keyword>
<reference evidence="2 3" key="1">
    <citation type="submission" date="2015-06" db="EMBL/GenBank/DDBJ databases">
        <title>Draft genome of the ant-associated black yeast Phialophora attae CBS 131958.</title>
        <authorList>
            <person name="Moreno L.F."/>
            <person name="Stielow B.J."/>
            <person name="de Hoog S."/>
            <person name="Vicente V.A."/>
            <person name="Weiss V.A."/>
            <person name="de Vries M."/>
            <person name="Cruz L.M."/>
            <person name="Souza E.M."/>
        </authorList>
    </citation>
    <scope>NUCLEOTIDE SEQUENCE [LARGE SCALE GENOMIC DNA]</scope>
    <source>
        <strain evidence="2 3">CBS 131958</strain>
    </source>
</reference>
<dbReference type="RefSeq" id="XP_018004751.1">
    <property type="nucleotide sequence ID" value="XM_018148969.1"/>
</dbReference>
<evidence type="ECO:0000313" key="2">
    <source>
        <dbReference type="EMBL" id="KPI44788.1"/>
    </source>
</evidence>
<protein>
    <submittedName>
        <fullName evidence="2">Uncharacterized protein</fullName>
    </submittedName>
</protein>
<dbReference type="AlphaFoldDB" id="A0A0N0NR82"/>
<accession>A0A0N0NR82</accession>
<feature type="compositionally biased region" description="Low complexity" evidence="1">
    <location>
        <begin position="11"/>
        <end position="38"/>
    </location>
</feature>
<dbReference type="GeneID" id="28740849"/>
<organism evidence="2 3">
    <name type="scientific">Cyphellophora attinorum</name>
    <dbReference type="NCBI Taxonomy" id="1664694"/>
    <lineage>
        <taxon>Eukaryota</taxon>
        <taxon>Fungi</taxon>
        <taxon>Dikarya</taxon>
        <taxon>Ascomycota</taxon>
        <taxon>Pezizomycotina</taxon>
        <taxon>Eurotiomycetes</taxon>
        <taxon>Chaetothyriomycetidae</taxon>
        <taxon>Chaetothyriales</taxon>
        <taxon>Cyphellophoraceae</taxon>
        <taxon>Cyphellophora</taxon>
    </lineage>
</organism>
<gene>
    <name evidence="2" type="ORF">AB675_8517</name>
</gene>